<accession>A0A9W8AP30</accession>
<gene>
    <name evidence="1" type="ORF">IWQ62_004801</name>
</gene>
<protein>
    <submittedName>
        <fullName evidence="1">Uncharacterized protein</fullName>
    </submittedName>
</protein>
<proteinExistence type="predicted"/>
<comment type="caution">
    <text evidence="1">The sequence shown here is derived from an EMBL/GenBank/DDBJ whole genome shotgun (WGS) entry which is preliminary data.</text>
</comment>
<reference evidence="1" key="1">
    <citation type="submission" date="2022-07" db="EMBL/GenBank/DDBJ databases">
        <title>Phylogenomic reconstructions and comparative analyses of Kickxellomycotina fungi.</title>
        <authorList>
            <person name="Reynolds N.K."/>
            <person name="Stajich J.E."/>
            <person name="Barry K."/>
            <person name="Grigoriev I.V."/>
            <person name="Crous P."/>
            <person name="Smith M.E."/>
        </authorList>
    </citation>
    <scope>NUCLEOTIDE SEQUENCE</scope>
    <source>
        <strain evidence="1">RSA 1196</strain>
    </source>
</reference>
<dbReference type="Proteomes" id="UP001150925">
    <property type="component" value="Unassembled WGS sequence"/>
</dbReference>
<feature type="non-terminal residue" evidence="1">
    <location>
        <position position="1"/>
    </location>
</feature>
<evidence type="ECO:0000313" key="2">
    <source>
        <dbReference type="Proteomes" id="UP001150925"/>
    </source>
</evidence>
<organism evidence="1 2">
    <name type="scientific">Dispira parvispora</name>
    <dbReference type="NCBI Taxonomy" id="1520584"/>
    <lineage>
        <taxon>Eukaryota</taxon>
        <taxon>Fungi</taxon>
        <taxon>Fungi incertae sedis</taxon>
        <taxon>Zoopagomycota</taxon>
        <taxon>Kickxellomycotina</taxon>
        <taxon>Dimargaritomycetes</taxon>
        <taxon>Dimargaritales</taxon>
        <taxon>Dimargaritaceae</taxon>
        <taxon>Dispira</taxon>
    </lineage>
</organism>
<name>A0A9W8AP30_9FUNG</name>
<dbReference type="AlphaFoldDB" id="A0A9W8AP30"/>
<dbReference type="OrthoDB" id="120967at2759"/>
<sequence length="53" mass="6094">LLETLQWMVGDYNGVMGMTCLFKLPQYPEITRPIVLKLMDGIFKLVLSDVPEH</sequence>
<dbReference type="EMBL" id="JANBPY010001714">
    <property type="protein sequence ID" value="KAJ1958970.1"/>
    <property type="molecule type" value="Genomic_DNA"/>
</dbReference>
<keyword evidence="2" id="KW-1185">Reference proteome</keyword>
<evidence type="ECO:0000313" key="1">
    <source>
        <dbReference type="EMBL" id="KAJ1958970.1"/>
    </source>
</evidence>